<protein>
    <submittedName>
        <fullName evidence="6">Putative oxidoreductase</fullName>
    </submittedName>
</protein>
<dbReference type="HOGENOM" id="CLU_324598_0_0_11"/>
<dbReference type="EMBL" id="AP010968">
    <property type="protein sequence ID" value="BAJ30247.1"/>
    <property type="molecule type" value="Genomic_DNA"/>
</dbReference>
<dbReference type="Pfam" id="PF01494">
    <property type="entry name" value="FAD_binding_3"/>
    <property type="match status" value="1"/>
</dbReference>
<feature type="compositionally biased region" description="Basic residues" evidence="4">
    <location>
        <begin position="671"/>
        <end position="683"/>
    </location>
</feature>
<feature type="domain" description="FAD-binding" evidence="5">
    <location>
        <begin position="3"/>
        <end position="332"/>
    </location>
</feature>
<feature type="compositionally biased region" description="Basic residues" evidence="4">
    <location>
        <begin position="476"/>
        <end position="527"/>
    </location>
</feature>
<dbReference type="STRING" id="452652.KSE_44640"/>
<evidence type="ECO:0000259" key="5">
    <source>
        <dbReference type="Pfam" id="PF01494"/>
    </source>
</evidence>
<dbReference type="KEGG" id="ksk:KSE_44640"/>
<evidence type="ECO:0000313" key="7">
    <source>
        <dbReference type="Proteomes" id="UP000007076"/>
    </source>
</evidence>
<dbReference type="PRINTS" id="PR00420">
    <property type="entry name" value="RNGMNOXGNASE"/>
</dbReference>
<feature type="compositionally biased region" description="Basic residues" evidence="4">
    <location>
        <begin position="758"/>
        <end position="798"/>
    </location>
</feature>
<accession>E4NFG7</accession>
<evidence type="ECO:0000256" key="3">
    <source>
        <dbReference type="ARBA" id="ARBA00022827"/>
    </source>
</evidence>
<evidence type="ECO:0000256" key="1">
    <source>
        <dbReference type="ARBA" id="ARBA00001974"/>
    </source>
</evidence>
<keyword evidence="2" id="KW-0285">Flavoprotein</keyword>
<feature type="compositionally biased region" description="Basic and acidic residues" evidence="4">
    <location>
        <begin position="701"/>
        <end position="711"/>
    </location>
</feature>
<reference evidence="6 7" key="1">
    <citation type="journal article" date="2010" name="DNA Res.">
        <title>Genome sequence of Kitasatospora setae NBRC 14216T: an evolutionary snapshot of the family Streptomycetaceae.</title>
        <authorList>
            <person name="Ichikawa N."/>
            <person name="Oguchi A."/>
            <person name="Ikeda H."/>
            <person name="Ishikawa J."/>
            <person name="Kitani S."/>
            <person name="Watanabe Y."/>
            <person name="Nakamura S."/>
            <person name="Katano Y."/>
            <person name="Kishi E."/>
            <person name="Sasagawa M."/>
            <person name="Ankai A."/>
            <person name="Fukui S."/>
            <person name="Hashimoto Y."/>
            <person name="Kamata S."/>
            <person name="Otoguro M."/>
            <person name="Tanikawa S."/>
            <person name="Nihira T."/>
            <person name="Horinouchi S."/>
            <person name="Ohnishi Y."/>
            <person name="Hayakawa M."/>
            <person name="Kuzuyama T."/>
            <person name="Arisawa A."/>
            <person name="Nomoto F."/>
            <person name="Miura H."/>
            <person name="Takahashi Y."/>
            <person name="Fujita N."/>
        </authorList>
    </citation>
    <scope>NUCLEOTIDE SEQUENCE [LARGE SCALE GENOMIC DNA]</scope>
    <source>
        <strain evidence="7">ATCC 33774 / DSM 43861 / JCM 3304 / KCC A-0304 / NBRC 14216 / KM-6054</strain>
    </source>
</reference>
<feature type="region of interest" description="Disordered" evidence="4">
    <location>
        <begin position="429"/>
        <end position="889"/>
    </location>
</feature>
<dbReference type="PANTHER" id="PTHR43004">
    <property type="entry name" value="TRK SYSTEM POTASSIUM UPTAKE PROTEIN"/>
    <property type="match status" value="1"/>
</dbReference>
<dbReference type="Gene3D" id="3.30.70.2450">
    <property type="match status" value="1"/>
</dbReference>
<dbReference type="Gene3D" id="3.50.50.60">
    <property type="entry name" value="FAD/NAD(P)-binding domain"/>
    <property type="match status" value="1"/>
</dbReference>
<dbReference type="GO" id="GO:0071949">
    <property type="term" value="F:FAD binding"/>
    <property type="evidence" value="ECO:0007669"/>
    <property type="project" value="InterPro"/>
</dbReference>
<dbReference type="SUPFAM" id="SSF51905">
    <property type="entry name" value="FAD/NAD(P)-binding domain"/>
    <property type="match status" value="1"/>
</dbReference>
<dbReference type="InterPro" id="IPR050641">
    <property type="entry name" value="RIFMO-like"/>
</dbReference>
<feature type="compositionally biased region" description="Basic and acidic residues" evidence="4">
    <location>
        <begin position="684"/>
        <end position="693"/>
    </location>
</feature>
<dbReference type="InterPro" id="IPR002938">
    <property type="entry name" value="FAD-bd"/>
</dbReference>
<dbReference type="PATRIC" id="fig|452652.3.peg.4449"/>
<dbReference type="eggNOG" id="COG0654">
    <property type="taxonomic scope" value="Bacteria"/>
</dbReference>
<dbReference type="InterPro" id="IPR036188">
    <property type="entry name" value="FAD/NAD-bd_sf"/>
</dbReference>
<comment type="cofactor">
    <cofactor evidence="1">
        <name>FAD</name>
        <dbReference type="ChEBI" id="CHEBI:57692"/>
    </cofactor>
</comment>
<dbReference type="AlphaFoldDB" id="E4NFG7"/>
<dbReference type="GO" id="GO:0016709">
    <property type="term" value="F:oxidoreductase activity, acting on paired donors, with incorporation or reduction of molecular oxygen, NAD(P)H as one donor, and incorporation of one atom of oxygen"/>
    <property type="evidence" value="ECO:0007669"/>
    <property type="project" value="UniProtKB-ARBA"/>
</dbReference>
<feature type="compositionally biased region" description="Low complexity" evidence="4">
    <location>
        <begin position="837"/>
        <end position="889"/>
    </location>
</feature>
<organism evidence="6 7">
    <name type="scientific">Kitasatospora setae (strain ATCC 33774 / DSM 43861 / JCM 3304 / KCC A-0304 / NBRC 14216 / KM-6054)</name>
    <name type="common">Streptomyces setae</name>
    <dbReference type="NCBI Taxonomy" id="452652"/>
    <lineage>
        <taxon>Bacteria</taxon>
        <taxon>Bacillati</taxon>
        <taxon>Actinomycetota</taxon>
        <taxon>Actinomycetes</taxon>
        <taxon>Kitasatosporales</taxon>
        <taxon>Streptomycetaceae</taxon>
        <taxon>Kitasatospora</taxon>
    </lineage>
</organism>
<proteinExistence type="predicted"/>
<evidence type="ECO:0000256" key="2">
    <source>
        <dbReference type="ARBA" id="ARBA00022630"/>
    </source>
</evidence>
<feature type="compositionally biased region" description="Basic residues" evidence="4">
    <location>
        <begin position="728"/>
        <end position="749"/>
    </location>
</feature>
<dbReference type="Proteomes" id="UP000007076">
    <property type="component" value="Chromosome"/>
</dbReference>
<keyword evidence="3" id="KW-0274">FAD</keyword>
<evidence type="ECO:0000256" key="4">
    <source>
        <dbReference type="SAM" id="MobiDB-lite"/>
    </source>
</evidence>
<evidence type="ECO:0000313" key="6">
    <source>
        <dbReference type="EMBL" id="BAJ30247.1"/>
    </source>
</evidence>
<feature type="compositionally biased region" description="Basic residues" evidence="4">
    <location>
        <begin position="601"/>
        <end position="628"/>
    </location>
</feature>
<dbReference type="PANTHER" id="PTHR43004:SF19">
    <property type="entry name" value="BINDING MONOOXYGENASE, PUTATIVE (JCVI)-RELATED"/>
    <property type="match status" value="1"/>
</dbReference>
<feature type="compositionally biased region" description="Low complexity" evidence="4">
    <location>
        <begin position="454"/>
        <end position="473"/>
    </location>
</feature>
<name>E4NFG7_KITSK</name>
<feature type="compositionally biased region" description="Basic and acidic residues" evidence="4">
    <location>
        <begin position="537"/>
        <end position="555"/>
    </location>
</feature>
<sequence length="889" mass="97692">MDASVVVVGAGPAGLMLAGELRLAGADVTVLERHRARTGEPRGIGLTTGTMEVFDQRGLLRRFEPHDTADTGHFGGVPFDPGVLAPHLRPARTIPQSATEQVLEDWARELGADLRRGHDYLGHRDEGDTVTLTVRRDDGTEYELATRYLVGCDGGRSAVREDAGFDFPGTAATTEMLLADLRGVDLEPRTTGEHAGGGFVTVAELPGGIHRIIVGEHGIPPRRRTGPPAFEEVADLWKRLTGIDVSHAEPVRVSAFGNASRQVSAYRRGRVLLAGDAAHVHLPAGGQGMDTSLQDSHNLGWKLASVLRGDAPEDLLDTYHAERHPVGRALLADTRAQSRPVPGGEEAVPLREVLAELVGLPGATRHLAAEVSDKDIRYEVGGGANPLLGRRLPHLPLTTADGTGTTSTALLRGGRGVLLDLEDNPVLRRRARPTAPPRCWSARTATWPGPPPAATTTCPARSPAGSAPPSGGARDPRRHRGAGGRRRTGRAPPRRRTAGRRRPHHQRPRHPGAARAHRPAGARRARRAPPVPHPATRKVDRGQAHRQDGTRDRLLPGHRPGHRDPARPRGRPGRGALDRRPAGRRGHRGPDREGGRPGLRGPRRTGRPRRRPHPLPRPRTRPRGAHRRGPAEHPGQQRGRHPDRLRPRGPHPRGVRPLLRGQRQGPVLPHPARRRPDARRRTDRQRLLRGDPHRRPRPARLRHDQGRDRAAHPAPGADPRPARDHREQRRPRHHRQRRRDLRQPGRRRRDVPAVRLQAGRRRRRRRRRHHLPHHRRGPLDHRRLHRRHRRHPAHLRRPPHVEPRPVGGGPRPRRAGPDRGLTASRARPVPGRGGAGRVVQGRAGPLSGSTKTTGTLLSSTTRPSSSARDSCSRGSSPSASRSIRPHASV</sequence>
<gene>
    <name evidence="6" type="ordered locus">KSE_44640</name>
</gene>
<keyword evidence="7" id="KW-1185">Reference proteome</keyword>